<dbReference type="InterPro" id="IPR013321">
    <property type="entry name" value="Arc_rbn_hlx_hlx"/>
</dbReference>
<dbReference type="SUPFAM" id="SSF47598">
    <property type="entry name" value="Ribbon-helix-helix"/>
    <property type="match status" value="1"/>
</dbReference>
<sequence length="122" mass="14180">MEVKYFKKMKDLKYYLSLPWNFKVKKVSDESGNYYLGCIQEIPEVRGHGDTLDECYDLVIEILETNLELMIEDGEKIPEPVDKNYSGKFNVRIPKSLHKKLSEEAEDEGISLNQLAVYKLSI</sequence>
<dbReference type="InterPro" id="IPR035069">
    <property type="entry name" value="TTHA1013/TTHA0281-like"/>
</dbReference>
<accession>A0A6N2T301</accession>
<dbReference type="SUPFAM" id="SSF143100">
    <property type="entry name" value="TTHA1013/TTHA0281-like"/>
    <property type="match status" value="1"/>
</dbReference>
<dbReference type="EMBL" id="CACRSW010000023">
    <property type="protein sequence ID" value="VYT00088.1"/>
    <property type="molecule type" value="Genomic_DNA"/>
</dbReference>
<dbReference type="InterPro" id="IPR008651">
    <property type="entry name" value="Uncharacterised_HicB"/>
</dbReference>
<dbReference type="AlphaFoldDB" id="A0A6N2T301"/>
<proteinExistence type="predicted"/>
<name>A0A6N2T301_9FIRM</name>
<gene>
    <name evidence="1" type="ORF">AVLFYP127_00465</name>
</gene>
<dbReference type="GO" id="GO:0006355">
    <property type="term" value="P:regulation of DNA-templated transcription"/>
    <property type="evidence" value="ECO:0007669"/>
    <property type="project" value="InterPro"/>
</dbReference>
<dbReference type="Pfam" id="PF05534">
    <property type="entry name" value="HicB"/>
    <property type="match status" value="1"/>
</dbReference>
<dbReference type="Gene3D" id="1.10.1220.10">
    <property type="entry name" value="Met repressor-like"/>
    <property type="match status" value="1"/>
</dbReference>
<protein>
    <submittedName>
        <fullName evidence="1">HicB family protein</fullName>
    </submittedName>
</protein>
<dbReference type="Gene3D" id="3.30.160.250">
    <property type="match status" value="1"/>
</dbReference>
<dbReference type="InterPro" id="IPR010985">
    <property type="entry name" value="Ribbon_hlx_hlx"/>
</dbReference>
<reference evidence="1" key="1">
    <citation type="submission" date="2019-11" db="EMBL/GenBank/DDBJ databases">
        <authorList>
            <person name="Feng L."/>
        </authorList>
    </citation>
    <scope>NUCLEOTIDE SEQUENCE</scope>
    <source>
        <strain evidence="1">AvaginalisLFYP127</strain>
    </source>
</reference>
<evidence type="ECO:0000313" key="1">
    <source>
        <dbReference type="EMBL" id="VYT00088.1"/>
    </source>
</evidence>
<organism evidence="1">
    <name type="scientific">Anaerococcus vaginalis</name>
    <dbReference type="NCBI Taxonomy" id="33037"/>
    <lineage>
        <taxon>Bacteria</taxon>
        <taxon>Bacillati</taxon>
        <taxon>Bacillota</taxon>
        <taxon>Tissierellia</taxon>
        <taxon>Tissierellales</taxon>
        <taxon>Peptoniphilaceae</taxon>
        <taxon>Anaerococcus</taxon>
    </lineage>
</organism>